<dbReference type="InterPro" id="IPR029060">
    <property type="entry name" value="PIN-like_dom_sf"/>
</dbReference>
<evidence type="ECO:0000259" key="7">
    <source>
        <dbReference type="SMART" id="SM00485"/>
    </source>
</evidence>
<dbReference type="InterPro" id="IPR006084">
    <property type="entry name" value="XPG/Rad2"/>
</dbReference>
<proteinExistence type="predicted"/>
<protein>
    <recommendedName>
        <fullName evidence="10">Cytokinin riboside 5'-monophosphate phosphoribohydrolase</fullName>
    </recommendedName>
</protein>
<evidence type="ECO:0008006" key="10">
    <source>
        <dbReference type="Google" id="ProtNLM"/>
    </source>
</evidence>
<keyword evidence="3" id="KW-0479">Metal-binding</keyword>
<dbReference type="SUPFAM" id="SSF102405">
    <property type="entry name" value="MCP/YpsA-like"/>
    <property type="match status" value="1"/>
</dbReference>
<dbReference type="Gene3D" id="3.40.50.450">
    <property type="match status" value="1"/>
</dbReference>
<dbReference type="InterPro" id="IPR036279">
    <property type="entry name" value="5-3_exonuclease_C_sf"/>
</dbReference>
<dbReference type="InterPro" id="IPR006086">
    <property type="entry name" value="XPG-I_dom"/>
</dbReference>
<dbReference type="InterPro" id="IPR008918">
    <property type="entry name" value="HhH2"/>
</dbReference>
<comment type="caution">
    <text evidence="8">The sequence shown here is derived from an EMBL/GenBank/DDBJ whole genome shotgun (WGS) entry which is preliminary data.</text>
</comment>
<keyword evidence="2" id="KW-0540">Nuclease</keyword>
<dbReference type="NCBIfam" id="TIGR00730">
    <property type="entry name" value="Rossman fold protein, TIGR00730 family"/>
    <property type="match status" value="1"/>
</dbReference>
<dbReference type="SMART" id="SM00484">
    <property type="entry name" value="XPGI"/>
    <property type="match status" value="1"/>
</dbReference>
<organism evidence="8 9">
    <name type="scientific">Mucor flavus</name>
    <dbReference type="NCBI Taxonomy" id="439312"/>
    <lineage>
        <taxon>Eukaryota</taxon>
        <taxon>Fungi</taxon>
        <taxon>Fungi incertae sedis</taxon>
        <taxon>Mucoromycota</taxon>
        <taxon>Mucoromycotina</taxon>
        <taxon>Mucoromycetes</taxon>
        <taxon>Mucorales</taxon>
        <taxon>Mucorineae</taxon>
        <taxon>Mucoraceae</taxon>
        <taxon>Mucor</taxon>
    </lineage>
</organism>
<evidence type="ECO:0000256" key="5">
    <source>
        <dbReference type="ARBA" id="ARBA00022842"/>
    </source>
</evidence>
<dbReference type="Pfam" id="PF00752">
    <property type="entry name" value="XPG_N"/>
    <property type="match status" value="1"/>
</dbReference>
<evidence type="ECO:0000256" key="1">
    <source>
        <dbReference type="ARBA" id="ARBA00001946"/>
    </source>
</evidence>
<keyword evidence="4" id="KW-0378">Hydrolase</keyword>
<evidence type="ECO:0000256" key="3">
    <source>
        <dbReference type="ARBA" id="ARBA00022723"/>
    </source>
</evidence>
<dbReference type="Pfam" id="PF03641">
    <property type="entry name" value="Lysine_decarbox"/>
    <property type="match status" value="1"/>
</dbReference>
<dbReference type="Proteomes" id="UP001473302">
    <property type="component" value="Unassembled WGS sequence"/>
</dbReference>
<evidence type="ECO:0000256" key="4">
    <source>
        <dbReference type="ARBA" id="ARBA00022801"/>
    </source>
</evidence>
<dbReference type="SMART" id="SM00279">
    <property type="entry name" value="HhH2"/>
    <property type="match status" value="1"/>
</dbReference>
<keyword evidence="9" id="KW-1185">Reference proteome</keyword>
<dbReference type="SUPFAM" id="SSF88723">
    <property type="entry name" value="PIN domain-like"/>
    <property type="match status" value="1"/>
</dbReference>
<keyword evidence="5" id="KW-0460">Magnesium</keyword>
<dbReference type="InterPro" id="IPR006085">
    <property type="entry name" value="XPG_DNA_repair_N"/>
</dbReference>
<dbReference type="PANTHER" id="PTHR31223">
    <property type="entry name" value="LOG FAMILY PROTEIN YJL055W"/>
    <property type="match status" value="1"/>
</dbReference>
<reference evidence="8 9" key="1">
    <citation type="submission" date="2024-04" db="EMBL/GenBank/DDBJ databases">
        <title>genome sequences of Mucor flavus KT1a and Helicostylum pulchrum KT1b strains isolated from the surface of a dry-aged beef.</title>
        <authorList>
            <person name="Toyotome T."/>
            <person name="Hosono M."/>
            <person name="Torimaru M."/>
            <person name="Fukuda K."/>
            <person name="Mikami N."/>
        </authorList>
    </citation>
    <scope>NUCLEOTIDE SEQUENCE [LARGE SCALE GENOMIC DNA]</scope>
    <source>
        <strain evidence="8 9">KT1a</strain>
    </source>
</reference>
<gene>
    <name evidence="8" type="ORF">MFLAVUS_006647</name>
</gene>
<dbReference type="EMBL" id="BAABUK010000016">
    <property type="protein sequence ID" value="GAA5813173.1"/>
    <property type="molecule type" value="Genomic_DNA"/>
</dbReference>
<dbReference type="Gene3D" id="1.10.150.20">
    <property type="entry name" value="5' to 3' exonuclease, C-terminal subdomain"/>
    <property type="match status" value="1"/>
</dbReference>
<evidence type="ECO:0000259" key="6">
    <source>
        <dbReference type="SMART" id="SM00484"/>
    </source>
</evidence>
<feature type="domain" description="XPG N-terminal" evidence="7">
    <location>
        <begin position="201"/>
        <end position="294"/>
    </location>
</feature>
<name>A0ABP9Z250_9FUNG</name>
<comment type="cofactor">
    <cofactor evidence="1">
        <name>Mg(2+)</name>
        <dbReference type="ChEBI" id="CHEBI:18420"/>
    </cofactor>
</comment>
<sequence>MSVLPKLTSSGPVTAEIKSVCVFCGSGNGADLAYALEAYELGKLLAANNIRLVYGGGSVGLMGAVAKGALENGGNAIGIVPEPLFEHGSAQLCETVIVPDMHTRKKRMADESDAFVVLPGGFGTMEEMLEMITWSQLNVHSKPILLLNTKDYYKPFVDWIQLSVREQFIQPKNADIFVMCDTTKDVLNLLQTYQAPSSRYGLTGILTRYAPNSVRQVSANALARQTIAFDASCHLNKFMYGEEQVAHKHIFGFYQLARFCQLNRITPIFVFDGTHRLEAKHLEYKKRARARNKTNHSLRLEKDQALRLDVWSGVTELTSEELADKIKELQVALANTEDTDRYTKTVRNLVMREDLLVSDLFNSKLTTPLLKELKRDTRQMVHSLEKRSLRITQKMRTECQDFLKALGFVCFTCENHEAEAMCANLSKVGRTSATVSEDLDTLVFGDAPILRYFFSKGRPILSIDPTIARRDLGLSRESFIDLCILCGTDFSGTIRGIGPHRALQWIRKYGTIENVLQNLASTPYLPQATFDYELARHVFNNLPPIPVEESEYIGIKQPQSYIDDLLAFYEIDPIDTMATGSV</sequence>
<accession>A0ABP9Z250</accession>
<dbReference type="SUPFAM" id="SSF47807">
    <property type="entry name" value="5' to 3' exonuclease, C-terminal subdomain"/>
    <property type="match status" value="1"/>
</dbReference>
<evidence type="ECO:0000313" key="8">
    <source>
        <dbReference type="EMBL" id="GAA5813173.1"/>
    </source>
</evidence>
<dbReference type="SMART" id="SM00485">
    <property type="entry name" value="XPGN"/>
    <property type="match status" value="1"/>
</dbReference>
<dbReference type="Pfam" id="PF00867">
    <property type="entry name" value="XPG_I"/>
    <property type="match status" value="1"/>
</dbReference>
<dbReference type="Gene3D" id="3.40.50.1010">
    <property type="entry name" value="5'-nuclease"/>
    <property type="match status" value="1"/>
</dbReference>
<dbReference type="InterPro" id="IPR005269">
    <property type="entry name" value="LOG"/>
</dbReference>
<dbReference type="PRINTS" id="PR00853">
    <property type="entry name" value="XPGRADSUPER"/>
</dbReference>
<evidence type="ECO:0000313" key="9">
    <source>
        <dbReference type="Proteomes" id="UP001473302"/>
    </source>
</evidence>
<dbReference type="InterPro" id="IPR031100">
    <property type="entry name" value="LOG_fam"/>
</dbReference>
<dbReference type="PANTHER" id="PTHR31223:SF70">
    <property type="entry name" value="LOG FAMILY PROTEIN YJL055W"/>
    <property type="match status" value="1"/>
</dbReference>
<evidence type="ECO:0000256" key="2">
    <source>
        <dbReference type="ARBA" id="ARBA00022722"/>
    </source>
</evidence>
<feature type="domain" description="XPG-I" evidence="6">
    <location>
        <begin position="414"/>
        <end position="474"/>
    </location>
</feature>